<feature type="compositionally biased region" description="Low complexity" evidence="6">
    <location>
        <begin position="270"/>
        <end position="281"/>
    </location>
</feature>
<feature type="compositionally biased region" description="Basic residues" evidence="6">
    <location>
        <begin position="258"/>
        <end position="269"/>
    </location>
</feature>
<dbReference type="InterPro" id="IPR019340">
    <property type="entry name" value="Histone_AcTrfase_su3"/>
</dbReference>
<dbReference type="PANTHER" id="PTHR13556:SF2">
    <property type="entry name" value="TRANSCRIPTIONAL ADAPTER 3"/>
    <property type="match status" value="1"/>
</dbReference>
<evidence type="ECO:0000256" key="1">
    <source>
        <dbReference type="ARBA" id="ARBA00004123"/>
    </source>
</evidence>
<comment type="similarity">
    <text evidence="2">Belongs to the NGG1 family.</text>
</comment>
<dbReference type="GO" id="GO:0003713">
    <property type="term" value="F:transcription coactivator activity"/>
    <property type="evidence" value="ECO:0007669"/>
    <property type="project" value="TreeGrafter"/>
</dbReference>
<evidence type="ECO:0000313" key="8">
    <source>
        <dbReference type="Proteomes" id="UP000267251"/>
    </source>
</evidence>
<keyword evidence="5" id="KW-0539">Nucleus</keyword>
<keyword evidence="8" id="KW-1185">Reference proteome</keyword>
<feature type="non-terminal residue" evidence="7">
    <location>
        <position position="1"/>
    </location>
</feature>
<evidence type="ECO:0000256" key="5">
    <source>
        <dbReference type="ARBA" id="ARBA00023242"/>
    </source>
</evidence>
<comment type="subcellular location">
    <subcellularLocation>
        <location evidence="1">Nucleus</location>
    </subcellularLocation>
</comment>
<sequence>KPRNQIPIIQFWNTVDPHFRPLTENDLAFLEPPHPATAATTTTTTAASAEGTSKEGSEEGATGQDDTGPFIIPPLGRHYSTVWAEEDMQKSGPGPTPSPTQDPGGLKALYTTVDRAMAPSDLTDDHLLSPKPTAGPLTSRLAAALMRDIGAHRVWGTDPHIRAKAYKQTFDTLEGRIERELARIGLVPEGTQVDWTAQEDDPLCAELRKLQEELVNVKEKNDRRKQLLIPRVRDRIAYQQYLSIRDDLDKDVYEHGVKRPGSKGKKKKGPGSSSSSSSSSSVIFLPEAAVPSLKRRRAFIDALGPIFDDDKFTDPPTELFHEDD</sequence>
<dbReference type="Pfam" id="PF10198">
    <property type="entry name" value="Ada3"/>
    <property type="match status" value="1"/>
</dbReference>
<organism evidence="7 8">
    <name type="scientific">Piptocephalis cylindrospora</name>
    <dbReference type="NCBI Taxonomy" id="1907219"/>
    <lineage>
        <taxon>Eukaryota</taxon>
        <taxon>Fungi</taxon>
        <taxon>Fungi incertae sedis</taxon>
        <taxon>Zoopagomycota</taxon>
        <taxon>Zoopagomycotina</taxon>
        <taxon>Zoopagomycetes</taxon>
        <taxon>Zoopagales</taxon>
        <taxon>Piptocephalidaceae</taxon>
        <taxon>Piptocephalis</taxon>
    </lineage>
</organism>
<evidence type="ECO:0000256" key="2">
    <source>
        <dbReference type="ARBA" id="ARBA00005330"/>
    </source>
</evidence>
<dbReference type="EMBL" id="KZ988256">
    <property type="protein sequence ID" value="RKP12640.1"/>
    <property type="molecule type" value="Genomic_DNA"/>
</dbReference>
<reference evidence="8" key="1">
    <citation type="journal article" date="2018" name="Nat. Microbiol.">
        <title>Leveraging single-cell genomics to expand the fungal tree of life.</title>
        <authorList>
            <person name="Ahrendt S.R."/>
            <person name="Quandt C.A."/>
            <person name="Ciobanu D."/>
            <person name="Clum A."/>
            <person name="Salamov A."/>
            <person name="Andreopoulos B."/>
            <person name="Cheng J.F."/>
            <person name="Woyke T."/>
            <person name="Pelin A."/>
            <person name="Henrissat B."/>
            <person name="Reynolds N.K."/>
            <person name="Benny G.L."/>
            <person name="Smith M.E."/>
            <person name="James T.Y."/>
            <person name="Grigoriev I.V."/>
        </authorList>
    </citation>
    <scope>NUCLEOTIDE SEQUENCE [LARGE SCALE GENOMIC DNA]</scope>
</reference>
<dbReference type="Proteomes" id="UP000267251">
    <property type="component" value="Unassembled WGS sequence"/>
</dbReference>
<feature type="region of interest" description="Disordered" evidence="6">
    <location>
        <begin position="29"/>
        <end position="106"/>
    </location>
</feature>
<feature type="non-terminal residue" evidence="7">
    <location>
        <position position="324"/>
    </location>
</feature>
<feature type="compositionally biased region" description="Low complexity" evidence="6">
    <location>
        <begin position="36"/>
        <end position="47"/>
    </location>
</feature>
<dbReference type="GO" id="GO:0000124">
    <property type="term" value="C:SAGA complex"/>
    <property type="evidence" value="ECO:0007669"/>
    <property type="project" value="TreeGrafter"/>
</dbReference>
<name>A0A4P9Y482_9FUNG</name>
<feature type="region of interest" description="Disordered" evidence="6">
    <location>
        <begin position="254"/>
        <end position="282"/>
    </location>
</feature>
<dbReference type="PANTHER" id="PTHR13556">
    <property type="entry name" value="TRANSCRIPTIONAL ADAPTER 3-RELATED"/>
    <property type="match status" value="1"/>
</dbReference>
<dbReference type="GO" id="GO:0016740">
    <property type="term" value="F:transferase activity"/>
    <property type="evidence" value="ECO:0007669"/>
    <property type="project" value="UniProtKB-KW"/>
</dbReference>
<evidence type="ECO:0000256" key="6">
    <source>
        <dbReference type="SAM" id="MobiDB-lite"/>
    </source>
</evidence>
<evidence type="ECO:0000313" key="7">
    <source>
        <dbReference type="EMBL" id="RKP12640.1"/>
    </source>
</evidence>
<dbReference type="GO" id="GO:0005634">
    <property type="term" value="C:nucleus"/>
    <property type="evidence" value="ECO:0007669"/>
    <property type="project" value="UniProtKB-SubCell"/>
</dbReference>
<protein>
    <submittedName>
        <fullName evidence="7">Histone acetyltransferases subunit 3-domain-containing protein</fullName>
    </submittedName>
</protein>
<evidence type="ECO:0000256" key="4">
    <source>
        <dbReference type="ARBA" id="ARBA00023163"/>
    </source>
</evidence>
<dbReference type="GO" id="GO:0006357">
    <property type="term" value="P:regulation of transcription by RNA polymerase II"/>
    <property type="evidence" value="ECO:0007669"/>
    <property type="project" value="TreeGrafter"/>
</dbReference>
<evidence type="ECO:0000256" key="3">
    <source>
        <dbReference type="ARBA" id="ARBA00023015"/>
    </source>
</evidence>
<dbReference type="OrthoDB" id="1232at2759"/>
<keyword evidence="3" id="KW-0805">Transcription regulation</keyword>
<keyword evidence="7" id="KW-0808">Transferase</keyword>
<proteinExistence type="inferred from homology"/>
<keyword evidence="4" id="KW-0804">Transcription</keyword>
<dbReference type="AlphaFoldDB" id="A0A4P9Y482"/>
<gene>
    <name evidence="7" type="ORF">BJ684DRAFT_2209</name>
</gene>
<accession>A0A4P9Y482</accession>